<dbReference type="SUPFAM" id="SSF52218">
    <property type="entry name" value="Flavoproteins"/>
    <property type="match status" value="1"/>
</dbReference>
<feature type="domain" description="NADPH-dependent FMN reductase-like" evidence="1">
    <location>
        <begin position="2"/>
        <end position="24"/>
    </location>
</feature>
<dbReference type="InterPro" id="IPR029039">
    <property type="entry name" value="Flavoprotein-like_sf"/>
</dbReference>
<dbReference type="RefSeq" id="WP_137264031.1">
    <property type="nucleotide sequence ID" value="NZ_SZQL01000031.1"/>
</dbReference>
<dbReference type="AlphaFoldDB" id="A0A4U3KQI1"/>
<protein>
    <submittedName>
        <fullName evidence="2">NAD(P)H-dependent oxidoreductase</fullName>
    </submittedName>
</protein>
<dbReference type="Proteomes" id="UP000305848">
    <property type="component" value="Unassembled WGS sequence"/>
</dbReference>
<dbReference type="InterPro" id="IPR005025">
    <property type="entry name" value="FMN_Rdtase-like_dom"/>
</dbReference>
<organism evidence="2 3">
    <name type="scientific">Ilyomonas limi</name>
    <dbReference type="NCBI Taxonomy" id="2575867"/>
    <lineage>
        <taxon>Bacteria</taxon>
        <taxon>Pseudomonadati</taxon>
        <taxon>Bacteroidota</taxon>
        <taxon>Chitinophagia</taxon>
        <taxon>Chitinophagales</taxon>
        <taxon>Chitinophagaceae</taxon>
        <taxon>Ilyomonas</taxon>
    </lineage>
</organism>
<name>A0A4U3KQI1_9BACT</name>
<reference evidence="2 3" key="1">
    <citation type="submission" date="2019-05" db="EMBL/GenBank/DDBJ databases">
        <title>Panacibacter sp. strain 17mud1-8 Genome sequencing and assembly.</title>
        <authorList>
            <person name="Chhetri G."/>
        </authorList>
    </citation>
    <scope>NUCLEOTIDE SEQUENCE [LARGE SCALE GENOMIC DNA]</scope>
    <source>
        <strain evidence="2 3">17mud1-8</strain>
    </source>
</reference>
<proteinExistence type="predicted"/>
<dbReference type="OrthoDB" id="9812295at2"/>
<dbReference type="GO" id="GO:0016491">
    <property type="term" value="F:oxidoreductase activity"/>
    <property type="evidence" value="ECO:0007669"/>
    <property type="project" value="InterPro"/>
</dbReference>
<gene>
    <name evidence="2" type="ORF">FC093_22260</name>
</gene>
<dbReference type="EMBL" id="SZQL01000031">
    <property type="protein sequence ID" value="TKK64595.1"/>
    <property type="molecule type" value="Genomic_DNA"/>
</dbReference>
<dbReference type="Pfam" id="PF03358">
    <property type="entry name" value="FMN_red"/>
    <property type="match status" value="1"/>
</dbReference>
<evidence type="ECO:0000259" key="1">
    <source>
        <dbReference type="Pfam" id="PF03358"/>
    </source>
</evidence>
<evidence type="ECO:0000313" key="2">
    <source>
        <dbReference type="EMBL" id="TKK64595.1"/>
    </source>
</evidence>
<comment type="caution">
    <text evidence="2">The sequence shown here is derived from an EMBL/GenBank/DDBJ whole genome shotgun (WGS) entry which is preliminary data.</text>
</comment>
<keyword evidence="3" id="KW-1185">Reference proteome</keyword>
<dbReference type="Gene3D" id="3.40.50.360">
    <property type="match status" value="1"/>
</dbReference>
<sequence>MIIVTPEYNNGCPASLQNAMDFLCTELETKNSSNYRCF</sequence>
<accession>A0A4U3KQI1</accession>
<evidence type="ECO:0000313" key="3">
    <source>
        <dbReference type="Proteomes" id="UP000305848"/>
    </source>
</evidence>